<dbReference type="EMBL" id="BMNT01000041">
    <property type="protein sequence ID" value="GGL10820.1"/>
    <property type="molecule type" value="Genomic_DNA"/>
</dbReference>
<evidence type="ECO:0000256" key="4">
    <source>
        <dbReference type="ARBA" id="ARBA00023251"/>
    </source>
</evidence>
<proteinExistence type="inferred from homology"/>
<dbReference type="SUPFAM" id="SSF56601">
    <property type="entry name" value="beta-lactamase/transpeptidase-like"/>
    <property type="match status" value="1"/>
</dbReference>
<dbReference type="Gene3D" id="3.40.710.10">
    <property type="entry name" value="DD-peptidase/beta-lactamase superfamily"/>
    <property type="match status" value="1"/>
</dbReference>
<dbReference type="PRINTS" id="PR00118">
    <property type="entry name" value="BLACTAMASEA"/>
</dbReference>
<dbReference type="InterPro" id="IPR023650">
    <property type="entry name" value="Beta-lactam_class-A_AS"/>
</dbReference>
<dbReference type="PANTHER" id="PTHR35333">
    <property type="entry name" value="BETA-LACTAMASE"/>
    <property type="match status" value="1"/>
</dbReference>
<accession>A0A917RJ99</accession>
<dbReference type="GO" id="GO:0046677">
    <property type="term" value="P:response to antibiotic"/>
    <property type="evidence" value="ECO:0007669"/>
    <property type="project" value="UniProtKB-UniRule"/>
</dbReference>
<feature type="domain" description="Beta-lactamase class A catalytic" evidence="6">
    <location>
        <begin position="86"/>
        <end position="306"/>
    </location>
</feature>
<gene>
    <name evidence="7" type="primary">penA</name>
    <name evidence="7" type="ORF">GCM10007964_61290</name>
</gene>
<reference evidence="7" key="2">
    <citation type="submission" date="2020-09" db="EMBL/GenBank/DDBJ databases">
        <authorList>
            <person name="Sun Q."/>
            <person name="Ohkuma M."/>
        </authorList>
    </citation>
    <scope>NUCLEOTIDE SEQUENCE</scope>
    <source>
        <strain evidence="7">JCM 13064</strain>
    </source>
</reference>
<keyword evidence="4 5" id="KW-0046">Antibiotic resistance</keyword>
<dbReference type="InterPro" id="IPR012338">
    <property type="entry name" value="Beta-lactam/transpept-like"/>
</dbReference>
<sequence>MRFFRAHRFGTTVSAGVLGISVLAGGSAYGSGSAWAAPYAAAEIGHASPVQGSVRTAVPDRPLGLSPAKARRELRALETAFKARIGAYVIDTATGKTFGYRSGERFPLLSTFKAMACAAVLKKARTSDPGLMGRVVRWTKDELKENSPVTEKHVHDGMTVAELCRAAITYSDNTAGNMILKQIGGPKGLTAYFRTLKDPVSRLDRWETELNEWTPKERRDTTRPAFIARDLGKVAVGTALDDRDEAQLNAWLLANTTGGERIRAGLPKSWIIGDKTGSANSHGAANDIAVVRTSPSAAPLIMAIYTNARAAGTPYDNKLVARTATILARAIGKLP</sequence>
<dbReference type="Proteomes" id="UP000645217">
    <property type="component" value="Unassembled WGS sequence"/>
</dbReference>
<evidence type="ECO:0000313" key="8">
    <source>
        <dbReference type="Proteomes" id="UP000645217"/>
    </source>
</evidence>
<dbReference type="NCBIfam" id="NF033103">
    <property type="entry name" value="bla_class_A"/>
    <property type="match status" value="1"/>
</dbReference>
<dbReference type="RefSeq" id="WP_189166546.1">
    <property type="nucleotide sequence ID" value="NZ_BMNT01000041.1"/>
</dbReference>
<dbReference type="PANTHER" id="PTHR35333:SF3">
    <property type="entry name" value="BETA-LACTAMASE-TYPE TRANSPEPTIDASE FOLD CONTAINING PROTEIN"/>
    <property type="match status" value="1"/>
</dbReference>
<evidence type="ECO:0000256" key="5">
    <source>
        <dbReference type="RuleBase" id="RU361140"/>
    </source>
</evidence>
<dbReference type="GO" id="GO:0030655">
    <property type="term" value="P:beta-lactam antibiotic catabolic process"/>
    <property type="evidence" value="ECO:0007669"/>
    <property type="project" value="InterPro"/>
</dbReference>
<keyword evidence="3 5" id="KW-0378">Hydrolase</keyword>
<comment type="caution">
    <text evidence="7">The sequence shown here is derived from an EMBL/GenBank/DDBJ whole genome shotgun (WGS) entry which is preliminary data.</text>
</comment>
<organism evidence="7 8">
    <name type="scientific">Sphaerisporangium melleum</name>
    <dbReference type="NCBI Taxonomy" id="321316"/>
    <lineage>
        <taxon>Bacteria</taxon>
        <taxon>Bacillati</taxon>
        <taxon>Actinomycetota</taxon>
        <taxon>Actinomycetes</taxon>
        <taxon>Streptosporangiales</taxon>
        <taxon>Streptosporangiaceae</taxon>
        <taxon>Sphaerisporangium</taxon>
    </lineage>
</organism>
<evidence type="ECO:0000256" key="1">
    <source>
        <dbReference type="ARBA" id="ARBA00009009"/>
    </source>
</evidence>
<dbReference type="PROSITE" id="PS00146">
    <property type="entry name" value="BETA_LACTAMASE_A"/>
    <property type="match status" value="1"/>
</dbReference>
<dbReference type="AlphaFoldDB" id="A0A917RJ99"/>
<evidence type="ECO:0000313" key="7">
    <source>
        <dbReference type="EMBL" id="GGL10820.1"/>
    </source>
</evidence>
<comment type="similarity">
    <text evidence="1 5">Belongs to the class-A beta-lactamase family.</text>
</comment>
<evidence type="ECO:0000256" key="3">
    <source>
        <dbReference type="ARBA" id="ARBA00022801"/>
    </source>
</evidence>
<name>A0A917RJ99_9ACTN</name>
<dbReference type="EC" id="3.5.2.6" evidence="2 5"/>
<dbReference type="InterPro" id="IPR000871">
    <property type="entry name" value="Beta-lactam_class-A"/>
</dbReference>
<dbReference type="GO" id="GO:0008800">
    <property type="term" value="F:beta-lactamase activity"/>
    <property type="evidence" value="ECO:0007669"/>
    <property type="project" value="UniProtKB-UniRule"/>
</dbReference>
<dbReference type="InterPro" id="IPR045155">
    <property type="entry name" value="Beta-lactam_cat"/>
</dbReference>
<comment type="catalytic activity">
    <reaction evidence="5">
        <text>a beta-lactam + H2O = a substituted beta-amino acid</text>
        <dbReference type="Rhea" id="RHEA:20401"/>
        <dbReference type="ChEBI" id="CHEBI:15377"/>
        <dbReference type="ChEBI" id="CHEBI:35627"/>
        <dbReference type="ChEBI" id="CHEBI:140347"/>
        <dbReference type="EC" id="3.5.2.6"/>
    </reaction>
</comment>
<evidence type="ECO:0000259" key="6">
    <source>
        <dbReference type="Pfam" id="PF13354"/>
    </source>
</evidence>
<dbReference type="Pfam" id="PF13354">
    <property type="entry name" value="Beta-lactamase2"/>
    <property type="match status" value="1"/>
</dbReference>
<protein>
    <recommendedName>
        <fullName evidence="2 5">Beta-lactamase</fullName>
        <ecNumber evidence="2 5">3.5.2.6</ecNumber>
    </recommendedName>
</protein>
<evidence type="ECO:0000256" key="2">
    <source>
        <dbReference type="ARBA" id="ARBA00012865"/>
    </source>
</evidence>
<keyword evidence="8" id="KW-1185">Reference proteome</keyword>
<reference evidence="7" key="1">
    <citation type="journal article" date="2014" name="Int. J. Syst. Evol. Microbiol.">
        <title>Complete genome sequence of Corynebacterium casei LMG S-19264T (=DSM 44701T), isolated from a smear-ripened cheese.</title>
        <authorList>
            <consortium name="US DOE Joint Genome Institute (JGI-PGF)"/>
            <person name="Walter F."/>
            <person name="Albersmeier A."/>
            <person name="Kalinowski J."/>
            <person name="Ruckert C."/>
        </authorList>
    </citation>
    <scope>NUCLEOTIDE SEQUENCE</scope>
    <source>
        <strain evidence="7">JCM 13064</strain>
    </source>
</reference>